<protein>
    <submittedName>
        <fullName evidence="1">Uncharacterized protein</fullName>
    </submittedName>
</protein>
<dbReference type="Proteomes" id="UP000800082">
    <property type="component" value="Unassembled WGS sequence"/>
</dbReference>
<proteinExistence type="predicted"/>
<dbReference type="EMBL" id="ML978959">
    <property type="protein sequence ID" value="KAF1932272.1"/>
    <property type="molecule type" value="Genomic_DNA"/>
</dbReference>
<sequence length="86" mass="9750">MSMLAINATLHMHDRDVVHLVEKVQIPDLKNAAYLPKPRCIEGMLAGNDNWHSPASHFKGELYKPSNLYSFRLVYLRCSGACHTRA</sequence>
<dbReference type="AlphaFoldDB" id="A0A6A5RWM6"/>
<evidence type="ECO:0000313" key="1">
    <source>
        <dbReference type="EMBL" id="KAF1932272.1"/>
    </source>
</evidence>
<gene>
    <name evidence="1" type="ORF">M421DRAFT_416995</name>
</gene>
<reference evidence="1" key="1">
    <citation type="journal article" date="2020" name="Stud. Mycol.">
        <title>101 Dothideomycetes genomes: a test case for predicting lifestyles and emergence of pathogens.</title>
        <authorList>
            <person name="Haridas S."/>
            <person name="Albert R."/>
            <person name="Binder M."/>
            <person name="Bloem J."/>
            <person name="Labutti K."/>
            <person name="Salamov A."/>
            <person name="Andreopoulos B."/>
            <person name="Baker S."/>
            <person name="Barry K."/>
            <person name="Bills G."/>
            <person name="Bluhm B."/>
            <person name="Cannon C."/>
            <person name="Castanera R."/>
            <person name="Culley D."/>
            <person name="Daum C."/>
            <person name="Ezra D."/>
            <person name="Gonzalez J."/>
            <person name="Henrissat B."/>
            <person name="Kuo A."/>
            <person name="Liang C."/>
            <person name="Lipzen A."/>
            <person name="Lutzoni F."/>
            <person name="Magnuson J."/>
            <person name="Mondo S."/>
            <person name="Nolan M."/>
            <person name="Ohm R."/>
            <person name="Pangilinan J."/>
            <person name="Park H.-J."/>
            <person name="Ramirez L."/>
            <person name="Alfaro M."/>
            <person name="Sun H."/>
            <person name="Tritt A."/>
            <person name="Yoshinaga Y."/>
            <person name="Zwiers L.-H."/>
            <person name="Turgeon B."/>
            <person name="Goodwin S."/>
            <person name="Spatafora J."/>
            <person name="Crous P."/>
            <person name="Grigoriev I."/>
        </authorList>
    </citation>
    <scope>NUCLEOTIDE SEQUENCE</scope>
    <source>
        <strain evidence="1">CBS 183.55</strain>
    </source>
</reference>
<name>A0A6A5RWM6_9PLEO</name>
<accession>A0A6A5RWM6</accession>
<dbReference type="GeneID" id="54348954"/>
<dbReference type="OrthoDB" id="4062651at2759"/>
<organism evidence="1 2">
    <name type="scientific">Didymella exigua CBS 183.55</name>
    <dbReference type="NCBI Taxonomy" id="1150837"/>
    <lineage>
        <taxon>Eukaryota</taxon>
        <taxon>Fungi</taxon>
        <taxon>Dikarya</taxon>
        <taxon>Ascomycota</taxon>
        <taxon>Pezizomycotina</taxon>
        <taxon>Dothideomycetes</taxon>
        <taxon>Pleosporomycetidae</taxon>
        <taxon>Pleosporales</taxon>
        <taxon>Pleosporineae</taxon>
        <taxon>Didymellaceae</taxon>
        <taxon>Didymella</taxon>
    </lineage>
</organism>
<evidence type="ECO:0000313" key="2">
    <source>
        <dbReference type="Proteomes" id="UP000800082"/>
    </source>
</evidence>
<keyword evidence="2" id="KW-1185">Reference proteome</keyword>
<dbReference type="RefSeq" id="XP_033452520.1">
    <property type="nucleotide sequence ID" value="XM_033591286.1"/>
</dbReference>